<name>A0ABT6WPG9_9ACTN</name>
<evidence type="ECO:0000313" key="3">
    <source>
        <dbReference type="Proteomes" id="UP001241758"/>
    </source>
</evidence>
<protein>
    <submittedName>
        <fullName evidence="2">AAA family ATPase</fullName>
    </submittedName>
</protein>
<dbReference type="InterPro" id="IPR003959">
    <property type="entry name" value="ATPase_AAA_core"/>
</dbReference>
<evidence type="ECO:0000259" key="1">
    <source>
        <dbReference type="Pfam" id="PF13304"/>
    </source>
</evidence>
<proteinExistence type="predicted"/>
<reference evidence="2 3" key="1">
    <citation type="submission" date="2023-05" db="EMBL/GenBank/DDBJ databases">
        <title>Actinoplanes sp. NEAU-A12 genome sequencing.</title>
        <authorList>
            <person name="Wang Z.-S."/>
        </authorList>
    </citation>
    <scope>NUCLEOTIDE SEQUENCE [LARGE SCALE GENOMIC DNA]</scope>
    <source>
        <strain evidence="2 3">NEAU-A12</strain>
    </source>
</reference>
<keyword evidence="3" id="KW-1185">Reference proteome</keyword>
<dbReference type="Proteomes" id="UP001241758">
    <property type="component" value="Unassembled WGS sequence"/>
</dbReference>
<evidence type="ECO:0000313" key="2">
    <source>
        <dbReference type="EMBL" id="MDI6101602.1"/>
    </source>
</evidence>
<comment type="caution">
    <text evidence="2">The sequence shown here is derived from an EMBL/GenBank/DDBJ whole genome shotgun (WGS) entry which is preliminary data.</text>
</comment>
<feature type="domain" description="ATPase AAA-type core" evidence="1">
    <location>
        <begin position="2"/>
        <end position="99"/>
    </location>
</feature>
<organism evidence="2 3">
    <name type="scientific">Actinoplanes sandaracinus</name>
    <dbReference type="NCBI Taxonomy" id="3045177"/>
    <lineage>
        <taxon>Bacteria</taxon>
        <taxon>Bacillati</taxon>
        <taxon>Actinomycetota</taxon>
        <taxon>Actinomycetes</taxon>
        <taxon>Micromonosporales</taxon>
        <taxon>Micromonosporaceae</taxon>
        <taxon>Actinoplanes</taxon>
    </lineage>
</organism>
<dbReference type="Pfam" id="PF13304">
    <property type="entry name" value="AAA_21"/>
    <property type="match status" value="1"/>
</dbReference>
<accession>A0ABT6WPG9</accession>
<sequence>MAGVFGANATGKSNVLRAMHDMRLHVIQSLRFGNPTGGVTRRPYLLDPSTRSAPSRFEIDIVLNGVRHEYGFVLDDTRIVEEWAYRHPRGRPALLFHRRGDVVDLGSVERAKGRAIVELLRPNALFLSTAASANHAALLPLYAWFERNLLIAEAGSRQFRQALTAQLLDDPASRDRVLAFLKAAGLGVTGAQQIEPDPVTRERMQRAVRIILGQEEESEQTADSAGVASFG</sequence>
<dbReference type="RefSeq" id="WP_282762605.1">
    <property type="nucleotide sequence ID" value="NZ_JASCTH010000015.1"/>
</dbReference>
<gene>
    <name evidence="2" type="ORF">QLQ12_23560</name>
</gene>
<dbReference type="EMBL" id="JASCTH010000015">
    <property type="protein sequence ID" value="MDI6101602.1"/>
    <property type="molecule type" value="Genomic_DNA"/>
</dbReference>